<name>A0A7W7IL13_9ACTN</name>
<proteinExistence type="predicted"/>
<comment type="caution">
    <text evidence="2">The sequence shown here is derived from an EMBL/GenBank/DDBJ whole genome shotgun (WGS) entry which is preliminary data.</text>
</comment>
<evidence type="ECO:0000313" key="1">
    <source>
        <dbReference type="EMBL" id="GAA0593130.1"/>
    </source>
</evidence>
<evidence type="ECO:0000313" key="3">
    <source>
        <dbReference type="Proteomes" id="UP000549343"/>
    </source>
</evidence>
<dbReference type="EMBL" id="BAAAHD010000076">
    <property type="protein sequence ID" value="GAA0593130.1"/>
    <property type="molecule type" value="Genomic_DNA"/>
</dbReference>
<dbReference type="AlphaFoldDB" id="A0A7W7IL13"/>
<reference evidence="1" key="1">
    <citation type="journal article" date="2014" name="Int. J. Syst. Evol. Microbiol.">
        <title>Complete genome of a new Firmicutes species belonging to the dominant human colonic microbiota ('Ruminococcus bicirculans') reveals two chromosomes and a selective capacity to utilize plant glucans.</title>
        <authorList>
            <consortium name="NISC Comparative Sequencing Program"/>
            <person name="Wegmann U."/>
            <person name="Louis P."/>
            <person name="Goesmann A."/>
            <person name="Henrissat B."/>
            <person name="Duncan S.H."/>
            <person name="Flint H.J."/>
        </authorList>
    </citation>
    <scope>NUCLEOTIDE SEQUENCE</scope>
    <source>
        <strain evidence="1">JCM 10667</strain>
    </source>
</reference>
<keyword evidence="4" id="KW-1185">Reference proteome</keyword>
<protein>
    <submittedName>
        <fullName evidence="2">Uncharacterized protein</fullName>
    </submittedName>
</protein>
<dbReference type="Proteomes" id="UP000549343">
    <property type="component" value="Unassembled WGS sequence"/>
</dbReference>
<accession>A0A7W7IL13</accession>
<reference evidence="4" key="2">
    <citation type="journal article" date="2019" name="Int. J. Syst. Evol. Microbiol.">
        <title>The Global Catalogue of Microorganisms (GCM) 10K type strain sequencing project: providing services to taxonomists for standard genome sequencing and annotation.</title>
        <authorList>
            <consortium name="The Broad Institute Genomics Platform"/>
            <consortium name="The Broad Institute Genome Sequencing Center for Infectious Disease"/>
            <person name="Wu L."/>
            <person name="Ma J."/>
        </authorList>
    </citation>
    <scope>NUCLEOTIDE SEQUENCE [LARGE SCALE GENOMIC DNA]</scope>
    <source>
        <strain evidence="4">JCM 10667</strain>
    </source>
</reference>
<dbReference type="EMBL" id="JACHMV010000001">
    <property type="protein sequence ID" value="MBB4779022.1"/>
    <property type="molecule type" value="Genomic_DNA"/>
</dbReference>
<reference evidence="2 3" key="3">
    <citation type="submission" date="2020-08" db="EMBL/GenBank/DDBJ databases">
        <title>Sequencing the genomes of 1000 actinobacteria strains.</title>
        <authorList>
            <person name="Klenk H.-P."/>
        </authorList>
    </citation>
    <scope>NUCLEOTIDE SEQUENCE [LARGE SCALE GENOMIC DNA]</scope>
    <source>
        <strain evidence="2 3">DSM 44772</strain>
    </source>
</reference>
<evidence type="ECO:0000313" key="2">
    <source>
        <dbReference type="EMBL" id="MBB4779022.1"/>
    </source>
</evidence>
<dbReference type="RefSeq" id="WP_184890201.1">
    <property type="nucleotide sequence ID" value="NZ_BAAAHD010000076.1"/>
</dbReference>
<reference evidence="1" key="4">
    <citation type="submission" date="2023-12" db="EMBL/GenBank/DDBJ databases">
        <authorList>
            <person name="Sun Q."/>
            <person name="Inoue M."/>
        </authorList>
    </citation>
    <scope>NUCLEOTIDE SEQUENCE</scope>
    <source>
        <strain evidence="1">JCM 10667</strain>
    </source>
</reference>
<evidence type="ECO:0000313" key="4">
    <source>
        <dbReference type="Proteomes" id="UP001501427"/>
    </source>
</evidence>
<organism evidence="2 3">
    <name type="scientific">Actinomadura livida</name>
    <dbReference type="NCBI Taxonomy" id="79909"/>
    <lineage>
        <taxon>Bacteria</taxon>
        <taxon>Bacillati</taxon>
        <taxon>Actinomycetota</taxon>
        <taxon>Actinomycetes</taxon>
        <taxon>Streptosporangiales</taxon>
        <taxon>Thermomonosporaceae</taxon>
        <taxon>Actinomadura</taxon>
    </lineage>
</organism>
<sequence length="268" mass="30280">MSIESPSERNRRIWQKPFSRYSKQSADIENLIHLTHEGFHGLILRPELFDAIFDDADEGKAKRVADAKRKADLAQKEKEKGFPLLHAHALVGAWGSLEALIEDLVESWIKYKPDITKTSPISKIKIPLGEFIQLSEDERARLIVTELQRDLKVDLKSGVTKYEPLLEAIGLGGVVDPRVKRSLFQSQQLRNVIVHRAGVVDRRLVDSCPWLGYETGDQVQIDEEVFYYCLHGMHMYALTIRNRCSAADGGRPTVVDCPGFEGALIFSP</sequence>
<gene>
    <name evidence="2" type="ORF">F4557_007440</name>
    <name evidence="1" type="ORF">GCM10009546_64360</name>
</gene>
<dbReference type="Proteomes" id="UP001501427">
    <property type="component" value="Unassembled WGS sequence"/>
</dbReference>